<dbReference type="GO" id="GO:0046872">
    <property type="term" value="F:metal ion binding"/>
    <property type="evidence" value="ECO:0007669"/>
    <property type="project" value="UniProtKB-KW"/>
</dbReference>
<dbReference type="InterPro" id="IPR015931">
    <property type="entry name" value="Acnase/IPM_dHydase_lsu_aba_1/3"/>
</dbReference>
<comment type="caution">
    <text evidence="18">The sequence shown here is derived from an EMBL/GenBank/DDBJ whole genome shotgun (WGS) entry which is preliminary data.</text>
</comment>
<dbReference type="NCBIfam" id="NF005558">
    <property type="entry name" value="PRK07229.1"/>
    <property type="match status" value="1"/>
</dbReference>
<keyword evidence="7" id="KW-0479">Metal-binding</keyword>
<dbReference type="EC" id="4.2.1.3" evidence="4"/>
<organism evidence="18 19">
    <name type="scientific">Sphingobacterium detergens</name>
    <dbReference type="NCBI Taxonomy" id="1145106"/>
    <lineage>
        <taxon>Bacteria</taxon>
        <taxon>Pseudomonadati</taxon>
        <taxon>Bacteroidota</taxon>
        <taxon>Sphingobacteriia</taxon>
        <taxon>Sphingobacteriales</taxon>
        <taxon>Sphingobacteriaceae</taxon>
        <taxon>Sphingobacterium</taxon>
    </lineage>
</organism>
<dbReference type="UniPathway" id="UPA00223">
    <property type="reaction ID" value="UER00718"/>
</dbReference>
<sequence length="755" mass="81808">MAFDVDMIKKVYSRYDERIAAARQVVNKPLTLSEKILYAHLWDSNAIEDYKRGVSYVDFAPDRVAMQDATAQMALLQFMQAGRPKVAVPSTVHCDHLIQAKEGADKDLARAKNESSEVFNFLSSVSNKYGIGFWKPGAGIIHQVVLENYAFPGGMMIGTDSHTVNAGGLGMVAIGVGGADACDVMAGLPWELKFPKLIGVKLTGKLSGWAAAKDVILKVAGILTVKGGTGAIVEYFGDGAESLSCTGKGTICNMGAEIGATTSTFGYDESMERYLRATGRAEVADAANAIKQHLTADAEVYANPEQYFDQLIEINLSELEPSLNGPFTPDLYTPVSRMREEADKNGWPLKVEWGLIGSCTNSSYEDLSRAASIAKQAVDKGLITKAEFGINPGSEQVRFTADRDGLLKTFEDLNATIFTNACGPCIGMWDRVGADKQEKNTIVHSFNRNFAKRADGNPNTYAFVASPELVAAIAISGDLGFNPVTDTLTNNKGEQVKLDPPVGDELPTKGFAVDDPGYQAPAADGSAIVVDVAPTSDRLQLLEPFVAWEGTDLKGLKLLIKAKGKCTTDHISMAGPWLKYRGHLDNISNNMLIGAVNFFNEKTDNVKNQLTGEYGPVPATQRDYKAHNIGSIVVGDENYGEGSSREHAAMEPRHLGVRAVLVKSFARIHETNLKKQGMLGLTFANKDDYNKIQENDTIDILGLTEFAPGKPLTLVLHHADGTQEEILANHTYNAQQIEWFKAGGALNIIRKNQAK</sequence>
<proteinExistence type="inferred from homology"/>
<evidence type="ECO:0000256" key="3">
    <source>
        <dbReference type="ARBA" id="ARBA00007185"/>
    </source>
</evidence>
<keyword evidence="9" id="KW-0408">Iron</keyword>
<evidence type="ECO:0000256" key="4">
    <source>
        <dbReference type="ARBA" id="ARBA00012926"/>
    </source>
</evidence>
<dbReference type="InterPro" id="IPR015932">
    <property type="entry name" value="Aconitase_dom2"/>
</dbReference>
<dbReference type="InterPro" id="IPR006248">
    <property type="entry name" value="Aconitase_mito-like"/>
</dbReference>
<dbReference type="PANTHER" id="PTHR43160:SF3">
    <property type="entry name" value="ACONITATE HYDRATASE, MITOCHONDRIAL"/>
    <property type="match status" value="1"/>
</dbReference>
<keyword evidence="11" id="KW-0456">Lyase</keyword>
<dbReference type="EMBL" id="RAPY01000001">
    <property type="protein sequence ID" value="RKE56355.1"/>
    <property type="molecule type" value="Genomic_DNA"/>
</dbReference>
<protein>
    <recommendedName>
        <fullName evidence="5">Aconitate hydratase A</fullName>
        <ecNumber evidence="4">4.2.1.3</ecNumber>
    </recommendedName>
    <alternativeName>
        <fullName evidence="13">Citrate hydro-lyase</fullName>
    </alternativeName>
    <alternativeName>
        <fullName evidence="15">Iron-responsive protein-like</fullName>
    </alternativeName>
    <alternativeName>
        <fullName evidence="14">RNA-binding protein</fullName>
    </alternativeName>
</protein>
<evidence type="ECO:0000259" key="17">
    <source>
        <dbReference type="Pfam" id="PF00694"/>
    </source>
</evidence>
<dbReference type="Pfam" id="PF00330">
    <property type="entry name" value="Aconitase"/>
    <property type="match status" value="1"/>
</dbReference>
<evidence type="ECO:0000256" key="5">
    <source>
        <dbReference type="ARBA" id="ARBA00019378"/>
    </source>
</evidence>
<reference evidence="18 19" key="1">
    <citation type="submission" date="2018-09" db="EMBL/GenBank/DDBJ databases">
        <title>Genomic Encyclopedia of Type Strains, Phase III (KMG-III): the genomes of soil and plant-associated and newly described type strains.</title>
        <authorList>
            <person name="Whitman W."/>
        </authorList>
    </citation>
    <scope>NUCLEOTIDE SEQUENCE [LARGE SCALE GENOMIC DNA]</scope>
    <source>
        <strain evidence="18 19">CECT 7938</strain>
    </source>
</reference>
<comment type="similarity">
    <text evidence="3">Belongs to the aconitase/IPM isomerase family.</text>
</comment>
<dbReference type="InterPro" id="IPR050926">
    <property type="entry name" value="Aconitase/IPM_isomerase"/>
</dbReference>
<dbReference type="GO" id="GO:0003994">
    <property type="term" value="F:aconitate hydratase activity"/>
    <property type="evidence" value="ECO:0007669"/>
    <property type="project" value="UniProtKB-EC"/>
</dbReference>
<evidence type="ECO:0000256" key="10">
    <source>
        <dbReference type="ARBA" id="ARBA00023014"/>
    </source>
</evidence>
<dbReference type="CDD" id="cd01578">
    <property type="entry name" value="AcnA_Mitochon_Swivel"/>
    <property type="match status" value="1"/>
</dbReference>
<dbReference type="AlphaFoldDB" id="A0A420BIA1"/>
<evidence type="ECO:0000256" key="1">
    <source>
        <dbReference type="ARBA" id="ARBA00001966"/>
    </source>
</evidence>
<dbReference type="FunFam" id="3.30.499.10:FF:000004">
    <property type="entry name" value="Aconitate hydratase, mitochondrial"/>
    <property type="match status" value="1"/>
</dbReference>
<evidence type="ECO:0000256" key="11">
    <source>
        <dbReference type="ARBA" id="ARBA00023239"/>
    </source>
</evidence>
<evidence type="ECO:0000256" key="7">
    <source>
        <dbReference type="ARBA" id="ARBA00022723"/>
    </source>
</evidence>
<evidence type="ECO:0000256" key="9">
    <source>
        <dbReference type="ARBA" id="ARBA00023004"/>
    </source>
</evidence>
<dbReference type="InterPro" id="IPR000573">
    <property type="entry name" value="AconitaseA/IPMdHydase_ssu_swvl"/>
</dbReference>
<name>A0A420BIA1_SPHD1</name>
<dbReference type="PANTHER" id="PTHR43160">
    <property type="entry name" value="ACONITATE HYDRATASE B"/>
    <property type="match status" value="1"/>
</dbReference>
<keyword evidence="19" id="KW-1185">Reference proteome</keyword>
<accession>A0A420BIA1</accession>
<keyword evidence="8" id="KW-0809">Transit peptide</keyword>
<dbReference type="InterPro" id="IPR036008">
    <property type="entry name" value="Aconitase_4Fe-4S_dom"/>
</dbReference>
<evidence type="ECO:0000256" key="14">
    <source>
        <dbReference type="ARBA" id="ARBA00031081"/>
    </source>
</evidence>
<dbReference type="OrthoDB" id="9764318at2"/>
<dbReference type="InterPro" id="IPR001030">
    <property type="entry name" value="Acoase/IPM_deHydtase_lsu_aba"/>
</dbReference>
<dbReference type="FunFam" id="3.20.19.10:FF:000002">
    <property type="entry name" value="Aconitate hydratase, mitochondrial"/>
    <property type="match status" value="1"/>
</dbReference>
<dbReference type="Gene3D" id="3.20.19.10">
    <property type="entry name" value="Aconitase, domain 4"/>
    <property type="match status" value="1"/>
</dbReference>
<dbReference type="RefSeq" id="WP_120258037.1">
    <property type="nucleotide sequence ID" value="NZ_RAPY01000001.1"/>
</dbReference>
<dbReference type="SUPFAM" id="SSF52016">
    <property type="entry name" value="LeuD/IlvD-like"/>
    <property type="match status" value="1"/>
</dbReference>
<evidence type="ECO:0000313" key="19">
    <source>
        <dbReference type="Proteomes" id="UP000286246"/>
    </source>
</evidence>
<dbReference type="SUPFAM" id="SSF53732">
    <property type="entry name" value="Aconitase iron-sulfur domain"/>
    <property type="match status" value="1"/>
</dbReference>
<dbReference type="Gene3D" id="3.30.499.10">
    <property type="entry name" value="Aconitase, domain 3"/>
    <property type="match status" value="2"/>
</dbReference>
<dbReference type="Proteomes" id="UP000286246">
    <property type="component" value="Unassembled WGS sequence"/>
</dbReference>
<dbReference type="GO" id="GO:0051539">
    <property type="term" value="F:4 iron, 4 sulfur cluster binding"/>
    <property type="evidence" value="ECO:0007669"/>
    <property type="project" value="InterPro"/>
</dbReference>
<dbReference type="PRINTS" id="PR00415">
    <property type="entry name" value="ACONITASE"/>
</dbReference>
<evidence type="ECO:0000256" key="15">
    <source>
        <dbReference type="ARBA" id="ARBA00031977"/>
    </source>
</evidence>
<evidence type="ECO:0000256" key="2">
    <source>
        <dbReference type="ARBA" id="ARBA00004717"/>
    </source>
</evidence>
<feature type="domain" description="Aconitase A/isopropylmalate dehydratase small subunit swivel" evidence="17">
    <location>
        <begin position="558"/>
        <end position="685"/>
    </location>
</feature>
<dbReference type="CDD" id="cd01584">
    <property type="entry name" value="AcnA_Mitochondrial"/>
    <property type="match status" value="1"/>
</dbReference>
<keyword evidence="6" id="KW-0816">Tricarboxylic acid cycle</keyword>
<dbReference type="GO" id="GO:0006099">
    <property type="term" value="P:tricarboxylic acid cycle"/>
    <property type="evidence" value="ECO:0007669"/>
    <property type="project" value="UniProtKB-UniPathway"/>
</dbReference>
<evidence type="ECO:0000256" key="13">
    <source>
        <dbReference type="ARBA" id="ARBA00029682"/>
    </source>
</evidence>
<gene>
    <name evidence="18" type="ORF">DFQ12_1212</name>
</gene>
<evidence type="ECO:0000256" key="6">
    <source>
        <dbReference type="ARBA" id="ARBA00022532"/>
    </source>
</evidence>
<comment type="catalytic activity">
    <reaction evidence="12">
        <text>citrate = D-threo-isocitrate</text>
        <dbReference type="Rhea" id="RHEA:10336"/>
        <dbReference type="ChEBI" id="CHEBI:15562"/>
        <dbReference type="ChEBI" id="CHEBI:16947"/>
        <dbReference type="EC" id="4.2.1.3"/>
    </reaction>
</comment>
<evidence type="ECO:0000256" key="12">
    <source>
        <dbReference type="ARBA" id="ARBA00023501"/>
    </source>
</evidence>
<dbReference type="PROSITE" id="PS00450">
    <property type="entry name" value="ACONITASE_1"/>
    <property type="match status" value="1"/>
</dbReference>
<dbReference type="InterPro" id="IPR018136">
    <property type="entry name" value="Aconitase_4Fe-4S_BS"/>
</dbReference>
<comment type="pathway">
    <text evidence="2">Carbohydrate metabolism; tricarboxylic acid cycle; isocitrate from oxaloacetate: step 2/2.</text>
</comment>
<keyword evidence="10" id="KW-0411">Iron-sulfur</keyword>
<dbReference type="FunFam" id="3.40.1060.10:FF:000001">
    <property type="entry name" value="Aconitate hydratase, mitochondrial"/>
    <property type="match status" value="1"/>
</dbReference>
<dbReference type="Pfam" id="PF00694">
    <property type="entry name" value="Aconitase_C"/>
    <property type="match status" value="1"/>
</dbReference>
<evidence type="ECO:0000259" key="16">
    <source>
        <dbReference type="Pfam" id="PF00330"/>
    </source>
</evidence>
<dbReference type="NCBIfam" id="TIGR01340">
    <property type="entry name" value="aconitase_mito"/>
    <property type="match status" value="1"/>
</dbReference>
<feature type="domain" description="Aconitase/3-isopropylmalate dehydratase large subunit alpha/beta/alpha" evidence="16">
    <location>
        <begin position="40"/>
        <end position="477"/>
    </location>
</feature>
<comment type="cofactor">
    <cofactor evidence="1">
        <name>[4Fe-4S] cluster</name>
        <dbReference type="ChEBI" id="CHEBI:49883"/>
    </cofactor>
</comment>
<evidence type="ECO:0000313" key="18">
    <source>
        <dbReference type="EMBL" id="RKE56355.1"/>
    </source>
</evidence>
<dbReference type="Gene3D" id="3.40.1060.10">
    <property type="entry name" value="Aconitase, Domain 2"/>
    <property type="match status" value="1"/>
</dbReference>
<dbReference type="GO" id="GO:0005829">
    <property type="term" value="C:cytosol"/>
    <property type="evidence" value="ECO:0007669"/>
    <property type="project" value="TreeGrafter"/>
</dbReference>
<evidence type="ECO:0000256" key="8">
    <source>
        <dbReference type="ARBA" id="ARBA00022946"/>
    </source>
</evidence>
<dbReference type="InterPro" id="IPR015928">
    <property type="entry name" value="Aconitase/3IPM_dehydase_swvl"/>
</dbReference>